<evidence type="ECO:0000256" key="1">
    <source>
        <dbReference type="SAM" id="MobiDB-lite"/>
    </source>
</evidence>
<feature type="region of interest" description="Disordered" evidence="1">
    <location>
        <begin position="255"/>
        <end position="301"/>
    </location>
</feature>
<sequence length="321" mass="36846">MSIILVRNPTYEWQEKSCSGCGICAQYGQTLTKEPMKSIPLPSLPWEIISQDLFTLEQRSYLVTVCHFSDWVEVDELMDTLSTTIVNKTKTIDHNLEMAEQRQRNTPQRGHSYSPAQRMLCRHTRTKFPTPNKVLVPRMINRTTIQEELEHKRSTSKTYYDRAVGPQHDTLRPGQYAYARPPPQQRRKPWIHGQITREEPSRSYTLKTSNGMIRRNRVHIIPATPPPSDSGPTSHKRASLTDVEAIPIILPSRPPKKEITVTNDGQEPLTPISPHEPSTPIPPTQRTPIPLPELSERPTRTKRVPERLKDYVLHGLELLLK</sequence>
<gene>
    <name evidence="2" type="ORF">PACLA_8A024217</name>
</gene>
<accession>A0A6S7HG38</accession>
<feature type="compositionally biased region" description="Pro residues" evidence="1">
    <location>
        <begin position="277"/>
        <end position="291"/>
    </location>
</feature>
<protein>
    <submittedName>
        <fullName evidence="2">Uncharacterized protein</fullName>
    </submittedName>
</protein>
<dbReference type="PANTHER" id="PTHR37984">
    <property type="entry name" value="PROTEIN CBG26694"/>
    <property type="match status" value="1"/>
</dbReference>
<dbReference type="AlphaFoldDB" id="A0A6S7HG38"/>
<comment type="caution">
    <text evidence="2">The sequence shown here is derived from an EMBL/GenBank/DDBJ whole genome shotgun (WGS) entry which is preliminary data.</text>
</comment>
<reference evidence="2" key="1">
    <citation type="submission" date="2020-04" db="EMBL/GenBank/DDBJ databases">
        <authorList>
            <person name="Alioto T."/>
            <person name="Alioto T."/>
            <person name="Gomez Garrido J."/>
        </authorList>
    </citation>
    <scope>NUCLEOTIDE SEQUENCE</scope>
    <source>
        <strain evidence="2">A484AB</strain>
    </source>
</reference>
<keyword evidence="3" id="KW-1185">Reference proteome</keyword>
<feature type="region of interest" description="Disordered" evidence="1">
    <location>
        <begin position="164"/>
        <end position="187"/>
    </location>
</feature>
<evidence type="ECO:0000313" key="3">
    <source>
        <dbReference type="Proteomes" id="UP001152795"/>
    </source>
</evidence>
<dbReference type="Proteomes" id="UP001152795">
    <property type="component" value="Unassembled WGS sequence"/>
</dbReference>
<evidence type="ECO:0000313" key="2">
    <source>
        <dbReference type="EMBL" id="CAB4002183.1"/>
    </source>
</evidence>
<dbReference type="OrthoDB" id="2286242at2759"/>
<proteinExistence type="predicted"/>
<dbReference type="InterPro" id="IPR050951">
    <property type="entry name" value="Retrovirus_Pol_polyprotein"/>
</dbReference>
<dbReference type="PANTHER" id="PTHR37984:SF5">
    <property type="entry name" value="PROTEIN NYNRIN-LIKE"/>
    <property type="match status" value="1"/>
</dbReference>
<organism evidence="2 3">
    <name type="scientific">Paramuricea clavata</name>
    <name type="common">Red gorgonian</name>
    <name type="synonym">Violescent sea-whip</name>
    <dbReference type="NCBI Taxonomy" id="317549"/>
    <lineage>
        <taxon>Eukaryota</taxon>
        <taxon>Metazoa</taxon>
        <taxon>Cnidaria</taxon>
        <taxon>Anthozoa</taxon>
        <taxon>Octocorallia</taxon>
        <taxon>Malacalcyonacea</taxon>
        <taxon>Plexauridae</taxon>
        <taxon>Paramuricea</taxon>
    </lineage>
</organism>
<dbReference type="EMBL" id="CACRXK020004280">
    <property type="protein sequence ID" value="CAB4002183.1"/>
    <property type="molecule type" value="Genomic_DNA"/>
</dbReference>
<name>A0A6S7HG38_PARCT</name>